<dbReference type="Pfam" id="PF13374">
    <property type="entry name" value="TPR_10"/>
    <property type="match status" value="1"/>
</dbReference>
<dbReference type="AlphaFoldDB" id="A0AAD2CH53"/>
<accession>A0AAD2CH53</accession>
<dbReference type="Pfam" id="PF13424">
    <property type="entry name" value="TPR_12"/>
    <property type="match status" value="1"/>
</dbReference>
<proteinExistence type="predicted"/>
<dbReference type="PANTHER" id="PTHR45641:SF19">
    <property type="entry name" value="NEPHROCYSTIN-3"/>
    <property type="match status" value="1"/>
</dbReference>
<comment type="caution">
    <text evidence="3">The sequence shown here is derived from an EMBL/GenBank/DDBJ whole genome shotgun (WGS) entry which is preliminary data.</text>
</comment>
<dbReference type="PANTHER" id="PTHR45641">
    <property type="entry name" value="TETRATRICOPEPTIDE REPEAT PROTEIN (AFU_ORTHOLOGUE AFUA_6G03870)"/>
    <property type="match status" value="1"/>
</dbReference>
<dbReference type="InterPro" id="IPR011990">
    <property type="entry name" value="TPR-like_helical_dom_sf"/>
</dbReference>
<protein>
    <recommendedName>
        <fullName evidence="5">MalT-like TPR region domain-containing protein</fullName>
    </recommendedName>
</protein>
<dbReference type="EMBL" id="CAKOGP040000225">
    <property type="protein sequence ID" value="CAJ1932912.1"/>
    <property type="molecule type" value="Genomic_DNA"/>
</dbReference>
<evidence type="ECO:0000313" key="4">
    <source>
        <dbReference type="Proteomes" id="UP001295423"/>
    </source>
</evidence>
<name>A0AAD2CH53_9STRA</name>
<organism evidence="3 4">
    <name type="scientific">Cylindrotheca closterium</name>
    <dbReference type="NCBI Taxonomy" id="2856"/>
    <lineage>
        <taxon>Eukaryota</taxon>
        <taxon>Sar</taxon>
        <taxon>Stramenopiles</taxon>
        <taxon>Ochrophyta</taxon>
        <taxon>Bacillariophyta</taxon>
        <taxon>Bacillariophyceae</taxon>
        <taxon>Bacillariophycidae</taxon>
        <taxon>Bacillariales</taxon>
        <taxon>Bacillariaceae</taxon>
        <taxon>Cylindrotheca</taxon>
    </lineage>
</organism>
<evidence type="ECO:0000313" key="3">
    <source>
        <dbReference type="EMBL" id="CAJ1932912.1"/>
    </source>
</evidence>
<evidence type="ECO:0000256" key="1">
    <source>
        <dbReference type="ARBA" id="ARBA00022737"/>
    </source>
</evidence>
<dbReference type="InterPro" id="IPR019734">
    <property type="entry name" value="TPR_rpt"/>
</dbReference>
<dbReference type="SUPFAM" id="SSF48452">
    <property type="entry name" value="TPR-like"/>
    <property type="match status" value="1"/>
</dbReference>
<sequence>MMEPLESDPGLDHSYSMPVDQEIIAPPSSTNNTTTSRMITTTPVMDMDEAALNALEGFPHSRPLAFLKSMIQECLCDTFAPGERAVPGVVPMEQFIQLTGVEYIGLGTLGQEASAKEKAFETLEQIEVRSTRMISIGYLMDDDNGLGIKKTQKILLDVWNEEYPDDRAMSRTIRKVLCCIQYRDYVAASRELERKYDIQQRRITMVNNAYMVGITAHNLGVLSVLMGKQDEAMTYFEEAVAFKREAFGKGHIEIAPTLDELGVQLFTRERYGEAVVAFKDSFEIVAKNLGTSHRRLSALKNNIACCYVAMGNMKDATAAIEEALGIIDRATPDQPSVETDWNYLYRTFVLNNSGYIRASAENYKEAKLDFEEILRIQIQNPLFKDLLDHRFVRDSTSNFEFVSSRA</sequence>
<evidence type="ECO:0008006" key="5">
    <source>
        <dbReference type="Google" id="ProtNLM"/>
    </source>
</evidence>
<dbReference type="SMART" id="SM00028">
    <property type="entry name" value="TPR"/>
    <property type="match status" value="4"/>
</dbReference>
<keyword evidence="4" id="KW-1185">Reference proteome</keyword>
<dbReference type="Gene3D" id="1.25.40.10">
    <property type="entry name" value="Tetratricopeptide repeat domain"/>
    <property type="match status" value="1"/>
</dbReference>
<keyword evidence="2" id="KW-0802">TPR repeat</keyword>
<keyword evidence="1" id="KW-0677">Repeat</keyword>
<evidence type="ECO:0000256" key="2">
    <source>
        <dbReference type="ARBA" id="ARBA00022803"/>
    </source>
</evidence>
<dbReference type="Proteomes" id="UP001295423">
    <property type="component" value="Unassembled WGS sequence"/>
</dbReference>
<reference evidence="3" key="1">
    <citation type="submission" date="2023-08" db="EMBL/GenBank/DDBJ databases">
        <authorList>
            <person name="Audoor S."/>
            <person name="Bilcke G."/>
        </authorList>
    </citation>
    <scope>NUCLEOTIDE SEQUENCE</scope>
</reference>
<gene>
    <name evidence="3" type="ORF">CYCCA115_LOCUS3074</name>
</gene>